<dbReference type="InterPro" id="IPR011650">
    <property type="entry name" value="Peptidase_M20_dimer"/>
</dbReference>
<dbReference type="SUPFAM" id="SSF53187">
    <property type="entry name" value="Zn-dependent exopeptidases"/>
    <property type="match status" value="1"/>
</dbReference>
<dbReference type="EMBL" id="JANDHW010000004">
    <property type="protein sequence ID" value="MCP9611618.1"/>
    <property type="molecule type" value="Genomic_DNA"/>
</dbReference>
<feature type="domain" description="Peptidase M20 dimerisation" evidence="6">
    <location>
        <begin position="167"/>
        <end position="266"/>
    </location>
</feature>
<reference evidence="7 8" key="1">
    <citation type="submission" date="2022-07" db="EMBL/GenBank/DDBJ databases">
        <title>Fecal culturing of patients with breast cancer.</title>
        <authorList>
            <person name="Teng N.M.Y."/>
            <person name="Kiu R."/>
            <person name="Evans R."/>
            <person name="Baker D.J."/>
            <person name="Zenner C."/>
            <person name="Robinson S.D."/>
            <person name="Hall L.J."/>
        </authorList>
    </citation>
    <scope>NUCLEOTIDE SEQUENCE [LARGE SCALE GENOMIC DNA]</scope>
    <source>
        <strain evidence="7 8">LH1063</strain>
    </source>
</reference>
<dbReference type="InterPro" id="IPR036264">
    <property type="entry name" value="Bact_exopeptidase_dim_dom"/>
</dbReference>
<dbReference type="RefSeq" id="WP_255026498.1">
    <property type="nucleotide sequence ID" value="NZ_JANDHW010000004.1"/>
</dbReference>
<dbReference type="PANTHER" id="PTHR43808:SF31">
    <property type="entry name" value="N-ACETYL-L-CITRULLINE DEACETYLASE"/>
    <property type="match status" value="1"/>
</dbReference>
<evidence type="ECO:0000259" key="6">
    <source>
        <dbReference type="Pfam" id="PF07687"/>
    </source>
</evidence>
<comment type="cofactor">
    <cofactor evidence="1">
        <name>Zn(2+)</name>
        <dbReference type="ChEBI" id="CHEBI:29105"/>
    </cofactor>
</comment>
<evidence type="ECO:0000256" key="3">
    <source>
        <dbReference type="ARBA" id="ARBA00022801"/>
    </source>
</evidence>
<dbReference type="InterPro" id="IPR001261">
    <property type="entry name" value="ArgE/DapE_CS"/>
</dbReference>
<keyword evidence="3" id="KW-0378">Hydrolase</keyword>
<dbReference type="Gene3D" id="3.40.630.10">
    <property type="entry name" value="Zn peptidases"/>
    <property type="match status" value="1"/>
</dbReference>
<dbReference type="Gene3D" id="3.30.70.360">
    <property type="match status" value="1"/>
</dbReference>
<dbReference type="CDD" id="cd05651">
    <property type="entry name" value="M20_ArgE_DapE-like"/>
    <property type="match status" value="1"/>
</dbReference>
<keyword evidence="5" id="KW-0170">Cobalt</keyword>
<evidence type="ECO:0000256" key="2">
    <source>
        <dbReference type="ARBA" id="ARBA00022723"/>
    </source>
</evidence>
<accession>A0ABT1MIT5</accession>
<evidence type="ECO:0000256" key="1">
    <source>
        <dbReference type="ARBA" id="ARBA00001947"/>
    </source>
</evidence>
<protein>
    <submittedName>
        <fullName evidence="7">M20 family metallo-hydrolase</fullName>
    </submittedName>
</protein>
<evidence type="ECO:0000313" key="8">
    <source>
        <dbReference type="Proteomes" id="UP001205603"/>
    </source>
</evidence>
<dbReference type="PROSITE" id="PS00758">
    <property type="entry name" value="ARGE_DAPE_CPG2_1"/>
    <property type="match status" value="1"/>
</dbReference>
<evidence type="ECO:0000313" key="7">
    <source>
        <dbReference type="EMBL" id="MCP9611618.1"/>
    </source>
</evidence>
<gene>
    <name evidence="7" type="ORF">NMU02_05885</name>
</gene>
<name>A0ABT1MIT5_9BACT</name>
<keyword evidence="2" id="KW-0479">Metal-binding</keyword>
<evidence type="ECO:0000256" key="4">
    <source>
        <dbReference type="ARBA" id="ARBA00022833"/>
    </source>
</evidence>
<sequence>MSTDELYYASIDLLKQLIAIPSPSREEKDVADVIEKYLKKNGMSTYRQGNNIWCIAEKYDDKKPTLLLNSHIDTVKPVSGWKHDPFTPIEEDGRIYGLGSNDAGAPLVSLLHSFFYLQSKEQPYNLIFLASAEEEVSGKNGIESVLDKLPPVTLAVVGEPTGMQPAIGEKGLMVLDCRVYGKSGHAARNEGDNAIYKALKVIESLRDFRFPKTSEILGPVKMSVTMIQAGTQHNVIPDRCDFVVDIRTNELYRNEEAFEILQKNIDCEMAPRSFRLNSSRISTDHPIIVRASILGLTPFGSPTLSDQALMPFSSVKIGPGDSRRSHTADEYIETGEIREGIELYIKLLDQLNLPTE</sequence>
<dbReference type="Pfam" id="PF07687">
    <property type="entry name" value="M20_dimer"/>
    <property type="match status" value="1"/>
</dbReference>
<keyword evidence="8" id="KW-1185">Reference proteome</keyword>
<keyword evidence="4" id="KW-0862">Zinc</keyword>
<dbReference type="SUPFAM" id="SSF55031">
    <property type="entry name" value="Bacterial exopeptidase dimerisation domain"/>
    <property type="match status" value="1"/>
</dbReference>
<proteinExistence type="predicted"/>
<evidence type="ECO:0000256" key="5">
    <source>
        <dbReference type="ARBA" id="ARBA00023285"/>
    </source>
</evidence>
<dbReference type="InterPro" id="IPR002933">
    <property type="entry name" value="Peptidase_M20"/>
</dbReference>
<dbReference type="InterPro" id="IPR050072">
    <property type="entry name" value="Peptidase_M20A"/>
</dbReference>
<organism evidence="7 8">
    <name type="scientific">Coprobacter tertius</name>
    <dbReference type="NCBI Taxonomy" id="2944915"/>
    <lineage>
        <taxon>Bacteria</taxon>
        <taxon>Pseudomonadati</taxon>
        <taxon>Bacteroidota</taxon>
        <taxon>Bacteroidia</taxon>
        <taxon>Bacteroidales</taxon>
        <taxon>Barnesiellaceae</taxon>
        <taxon>Coprobacter</taxon>
    </lineage>
</organism>
<dbReference type="PANTHER" id="PTHR43808">
    <property type="entry name" value="ACETYLORNITHINE DEACETYLASE"/>
    <property type="match status" value="1"/>
</dbReference>
<dbReference type="Proteomes" id="UP001205603">
    <property type="component" value="Unassembled WGS sequence"/>
</dbReference>
<dbReference type="Pfam" id="PF01546">
    <property type="entry name" value="Peptidase_M20"/>
    <property type="match status" value="1"/>
</dbReference>
<comment type="caution">
    <text evidence="7">The sequence shown here is derived from an EMBL/GenBank/DDBJ whole genome shotgun (WGS) entry which is preliminary data.</text>
</comment>